<gene>
    <name evidence="7" type="ORF">NE237_019018</name>
</gene>
<dbReference type="InterPro" id="IPR027417">
    <property type="entry name" value="P-loop_NTPase"/>
</dbReference>
<dbReference type="PRINTS" id="PR00364">
    <property type="entry name" value="DISEASERSIST"/>
</dbReference>
<dbReference type="GO" id="GO:0043531">
    <property type="term" value="F:ADP binding"/>
    <property type="evidence" value="ECO:0007669"/>
    <property type="project" value="InterPro"/>
</dbReference>
<keyword evidence="5" id="KW-0472">Membrane</keyword>
<dbReference type="InterPro" id="IPR000157">
    <property type="entry name" value="TIR_dom"/>
</dbReference>
<dbReference type="EMBL" id="JAMYWD010000007">
    <property type="protein sequence ID" value="KAJ4967169.1"/>
    <property type="molecule type" value="Genomic_DNA"/>
</dbReference>
<dbReference type="Pfam" id="PF23282">
    <property type="entry name" value="WHD_ROQ1"/>
    <property type="match status" value="1"/>
</dbReference>
<keyword evidence="8" id="KW-1185">Reference proteome</keyword>
<dbReference type="GO" id="GO:0006952">
    <property type="term" value="P:defense response"/>
    <property type="evidence" value="ECO:0007669"/>
    <property type="project" value="UniProtKB-KW"/>
</dbReference>
<dbReference type="Gene3D" id="1.10.8.430">
    <property type="entry name" value="Helical domain of apoptotic protease-activating factors"/>
    <property type="match status" value="1"/>
</dbReference>
<dbReference type="InterPro" id="IPR036390">
    <property type="entry name" value="WH_DNA-bd_sf"/>
</dbReference>
<keyword evidence="5" id="KW-0812">Transmembrane</keyword>
<organism evidence="7 8">
    <name type="scientific">Protea cynaroides</name>
    <dbReference type="NCBI Taxonomy" id="273540"/>
    <lineage>
        <taxon>Eukaryota</taxon>
        <taxon>Viridiplantae</taxon>
        <taxon>Streptophyta</taxon>
        <taxon>Embryophyta</taxon>
        <taxon>Tracheophyta</taxon>
        <taxon>Spermatophyta</taxon>
        <taxon>Magnoliopsida</taxon>
        <taxon>Proteales</taxon>
        <taxon>Proteaceae</taxon>
        <taxon>Protea</taxon>
    </lineage>
</organism>
<evidence type="ECO:0000256" key="5">
    <source>
        <dbReference type="SAM" id="Phobius"/>
    </source>
</evidence>
<dbReference type="InterPro" id="IPR001611">
    <property type="entry name" value="Leu-rich_rpt"/>
</dbReference>
<feature type="domain" description="TIR" evidence="6">
    <location>
        <begin position="95"/>
        <end position="259"/>
    </location>
</feature>
<dbReference type="InterPro" id="IPR035897">
    <property type="entry name" value="Toll_tir_struct_dom_sf"/>
</dbReference>
<dbReference type="Pfam" id="PF01582">
    <property type="entry name" value="TIR"/>
    <property type="match status" value="1"/>
</dbReference>
<dbReference type="PROSITE" id="PS51450">
    <property type="entry name" value="LRR"/>
    <property type="match status" value="1"/>
</dbReference>
<dbReference type="PROSITE" id="PS50104">
    <property type="entry name" value="TIR"/>
    <property type="match status" value="1"/>
</dbReference>
<proteinExistence type="predicted"/>
<dbReference type="InterPro" id="IPR044974">
    <property type="entry name" value="Disease_R_plants"/>
</dbReference>
<sequence length="1431" mass="161123">MISKPLLCCSSYCLCDLISFSSTLEKERMYYYSKQLIPTFGFLMNFLVMIGGVLLLSLILINKFYKKRTVISAGEQNTAAPLVSTHASSSSTNGRRFEVFLNFRGEDTRTKFTDHLYTALVDAGINTFRDDDELRMGEEIGPELLTAIQQSRIAITVFSENYAFSKWCLIELAKIVECREKMGQIVLPIFYNVEPSDVRYQRGTYATAFSKHKKRFEMKTIEGWKEALRAAGDLKGINVKNRHESELIKSVVTMVLSELKKTSLVTTDYLVGIQYHIKEILKLLDVSSMEVRIVGIHGMGGIGKTTIAKALYNEIFSHFENCSFLEDVRETYQQHKGLVQLEKQLISNILKRKDVDITSVDEGINMIRQRCCNKKVLIVLDDVDNLHQLRALANKRDWFGLGSRIIITTRDKHILNELEVDEMYEPGELDCSQSLKLFSMHAFRTDRPLDDYHDLSLAIAHTAGGLPLALEVLGSYLSGKHKAVWEDTLKKLEKIPHDQVQKMLRISYDELDYEQKQIFLDTACFFIGMNKRIATYIWDDCKYFPQEGIDVLLLRSLVKIGDNDELRMHSQLRDLGREIVRRESFEEPGERSRLWLHDDAWEVLKTHTGTRKVEGLRLDFGNGLEANFLTKEEFAEMSKLRLLQIDYAVIAGDFKHFLSKLRWLSWKGCPYNFTPTNFHPEKLIVLDLSRSKVTEEWEGWNQIKTAKNLKVIDLSGCCDLIKTPDFLAFPSLERLILEDCSSLVEIDTSIGYLKCLVFLNAKDCKNLVDLPNSICGLNSLESLIVSGCTKLSRLPTGLGSLKALRELRIDETSIGQLSDSTALPKKLEILSARNCGFLTVLPTLIGQLRFLTDLALDKTQIVVLPNSIGSLLKLQRLSLRDCKSLRKIPDSIGQMESLVKLNLIGAAVTEIPDSIGHLKSLIDVELDGTQIIELPDSIGLLAKLKTLSLSDCGSLRKIPDSIGGLESLLQLNLNRTGITEIPDAIGELKSLTDLKLGGTQIIEIPDSIGLLSMLESLSLRKCVSLRRIPISIGRLESLLELNLVGTKITEIPDTVGHLKLLVYLELDGTQITDLPYSIGSLSKLERLSLSRCRLLGKIPDSIGRLETLSVLNLDTTGITDLPNAVGNLRNLKELCIDETTITQFPCTIAMLEKLYSIDAWDCCIARGEIFSDIGKLSSLGRLSLWSKNSFILPESISSLPVLDFLQIKNCRNHPSLPDLPSSLSYLDISGCMMETLPNLSNLTNLYDLTIRNCENLMGIPSDIGKLSNLINLEFGNLHFCTLPDSFSALTSLKRLIISDCRKLQCYPHLPSGLYKMYLSSCMSVESLPDLSNLTRIDDLWLTNFFNLTEIQGLERMESLTSLNLSGCRSMERLPDLSTMTQLRILLLKNCEKFCDIEGLERLELLEILDVSGCLSLERLPSLSNLKVLKEL</sequence>
<evidence type="ECO:0000313" key="8">
    <source>
        <dbReference type="Proteomes" id="UP001141806"/>
    </source>
</evidence>
<accession>A0A9Q0QPP8</accession>
<dbReference type="OrthoDB" id="2018313at2759"/>
<dbReference type="SMART" id="SM00382">
    <property type="entry name" value="AAA"/>
    <property type="match status" value="1"/>
</dbReference>
<dbReference type="Proteomes" id="UP001141806">
    <property type="component" value="Unassembled WGS sequence"/>
</dbReference>
<dbReference type="InterPro" id="IPR055414">
    <property type="entry name" value="LRR_R13L4/SHOC2-like"/>
</dbReference>
<dbReference type="InterPro" id="IPR002182">
    <property type="entry name" value="NB-ARC"/>
</dbReference>
<name>A0A9Q0QPP8_9MAGN</name>
<dbReference type="SMART" id="SM00255">
    <property type="entry name" value="TIR"/>
    <property type="match status" value="1"/>
</dbReference>
<evidence type="ECO:0000313" key="7">
    <source>
        <dbReference type="EMBL" id="KAJ4967169.1"/>
    </source>
</evidence>
<reference evidence="7" key="1">
    <citation type="journal article" date="2023" name="Plant J.">
        <title>The genome of the king protea, Protea cynaroides.</title>
        <authorList>
            <person name="Chang J."/>
            <person name="Duong T.A."/>
            <person name="Schoeman C."/>
            <person name="Ma X."/>
            <person name="Roodt D."/>
            <person name="Barker N."/>
            <person name="Li Z."/>
            <person name="Van de Peer Y."/>
            <person name="Mizrachi E."/>
        </authorList>
    </citation>
    <scope>NUCLEOTIDE SEQUENCE</scope>
    <source>
        <tissue evidence="7">Young leaves</tissue>
    </source>
</reference>
<keyword evidence="4" id="KW-0520">NAD</keyword>
<protein>
    <recommendedName>
        <fullName evidence="6">TIR domain-containing protein</fullName>
    </recommendedName>
</protein>
<comment type="caution">
    <text evidence="7">The sequence shown here is derived from an EMBL/GenBank/DDBJ whole genome shotgun (WGS) entry which is preliminary data.</text>
</comment>
<dbReference type="InterPro" id="IPR032675">
    <property type="entry name" value="LRR_dom_sf"/>
</dbReference>
<dbReference type="Pfam" id="PF00931">
    <property type="entry name" value="NB-ARC"/>
    <property type="match status" value="1"/>
</dbReference>
<feature type="transmembrane region" description="Helical" evidence="5">
    <location>
        <begin position="36"/>
        <end position="61"/>
    </location>
</feature>
<dbReference type="Gene3D" id="3.40.1170.20">
    <property type="entry name" value="tRNA intron endonuclease, N-terminal domain"/>
    <property type="match status" value="2"/>
</dbReference>
<evidence type="ECO:0000256" key="1">
    <source>
        <dbReference type="ARBA" id="ARBA00022614"/>
    </source>
</evidence>
<dbReference type="InterPro" id="IPR058192">
    <property type="entry name" value="WHD_ROQ1-like"/>
</dbReference>
<dbReference type="PANTHER" id="PTHR11017">
    <property type="entry name" value="LEUCINE-RICH REPEAT-CONTAINING PROTEIN"/>
    <property type="match status" value="1"/>
</dbReference>
<dbReference type="SMART" id="SM00369">
    <property type="entry name" value="LRR_TYP"/>
    <property type="match status" value="7"/>
</dbReference>
<keyword evidence="2" id="KW-0677">Repeat</keyword>
<evidence type="ECO:0000256" key="4">
    <source>
        <dbReference type="ARBA" id="ARBA00023027"/>
    </source>
</evidence>
<dbReference type="SUPFAM" id="SSF46785">
    <property type="entry name" value="Winged helix' DNA-binding domain"/>
    <property type="match status" value="1"/>
</dbReference>
<dbReference type="SUPFAM" id="SSF52200">
    <property type="entry name" value="Toll/Interleukin receptor TIR domain"/>
    <property type="match status" value="1"/>
</dbReference>
<evidence type="ECO:0000256" key="3">
    <source>
        <dbReference type="ARBA" id="ARBA00022821"/>
    </source>
</evidence>
<dbReference type="Gene3D" id="3.80.10.10">
    <property type="entry name" value="Ribonuclease Inhibitor"/>
    <property type="match status" value="5"/>
</dbReference>
<dbReference type="PANTHER" id="PTHR11017:SF570">
    <property type="entry name" value="DISEASE RESISTANCE PROTEIN (TIR-NBS CLASS)-RELATED"/>
    <property type="match status" value="1"/>
</dbReference>
<dbReference type="SUPFAM" id="SSF52540">
    <property type="entry name" value="P-loop containing nucleoside triphosphate hydrolases"/>
    <property type="match status" value="1"/>
</dbReference>
<keyword evidence="1" id="KW-0433">Leucine-rich repeat</keyword>
<dbReference type="InterPro" id="IPR003593">
    <property type="entry name" value="AAA+_ATPase"/>
</dbReference>
<dbReference type="Pfam" id="PF23598">
    <property type="entry name" value="LRR_14"/>
    <property type="match status" value="2"/>
</dbReference>
<dbReference type="Gene3D" id="3.40.50.300">
    <property type="entry name" value="P-loop containing nucleotide triphosphate hydrolases"/>
    <property type="match status" value="1"/>
</dbReference>
<evidence type="ECO:0000259" key="6">
    <source>
        <dbReference type="PROSITE" id="PS50104"/>
    </source>
</evidence>
<evidence type="ECO:0000256" key="2">
    <source>
        <dbReference type="ARBA" id="ARBA00022737"/>
    </source>
</evidence>
<dbReference type="GO" id="GO:0051707">
    <property type="term" value="P:response to other organism"/>
    <property type="evidence" value="ECO:0007669"/>
    <property type="project" value="UniProtKB-ARBA"/>
</dbReference>
<dbReference type="InterPro" id="IPR003591">
    <property type="entry name" value="Leu-rich_rpt_typical-subtyp"/>
</dbReference>
<dbReference type="Gene3D" id="3.40.50.10140">
    <property type="entry name" value="Toll/interleukin-1 receptor homology (TIR) domain"/>
    <property type="match status" value="1"/>
</dbReference>
<dbReference type="GO" id="GO:0007165">
    <property type="term" value="P:signal transduction"/>
    <property type="evidence" value="ECO:0007669"/>
    <property type="project" value="InterPro"/>
</dbReference>
<keyword evidence="3" id="KW-0611">Plant defense</keyword>
<dbReference type="FunFam" id="3.40.50.10140:FF:000007">
    <property type="entry name" value="Disease resistance protein (TIR-NBS-LRR class)"/>
    <property type="match status" value="1"/>
</dbReference>
<keyword evidence="5" id="KW-1133">Transmembrane helix</keyword>
<dbReference type="SUPFAM" id="SSF52058">
    <property type="entry name" value="L domain-like"/>
    <property type="match status" value="3"/>
</dbReference>
<dbReference type="InterPro" id="IPR042197">
    <property type="entry name" value="Apaf_helical"/>
</dbReference>